<evidence type="ECO:0000313" key="2">
    <source>
        <dbReference type="Proteomes" id="UP000095767"/>
    </source>
</evidence>
<protein>
    <submittedName>
        <fullName evidence="1">Uncharacterized protein</fullName>
    </submittedName>
</protein>
<dbReference type="Proteomes" id="UP000095767">
    <property type="component" value="Unassembled WGS sequence"/>
</dbReference>
<accession>A0A1E5V6V9</accession>
<proteinExistence type="predicted"/>
<evidence type="ECO:0000313" key="1">
    <source>
        <dbReference type="EMBL" id="OEL20900.1"/>
    </source>
</evidence>
<gene>
    <name evidence="1" type="ORF">BAE44_0018081</name>
</gene>
<sequence>MSRTIGGKIASTSCKKRTFVVQQEDKFVPQFDMESDVGCDVTKNHDVTPSPIVIAIPKFSPTVEVKKQEDNAIPSNDSLKSEQEHIDEPAAHIGQEMLDKGTLQDGRNKIAAAVPPCVSVQFVRQQNHDTSSECAKSVTKCDMKFHTSSDTEEASNLIEKSAQRFSLRADSKNKSVDIAPDSGSDKSILKDVDVVSHNIKVSNENEKEMAAHHSTTLDERSEKVATIQNHFIVD</sequence>
<comment type="caution">
    <text evidence="1">The sequence shown here is derived from an EMBL/GenBank/DDBJ whole genome shotgun (WGS) entry which is preliminary data.</text>
</comment>
<name>A0A1E5V6V9_9POAL</name>
<dbReference type="AlphaFoldDB" id="A0A1E5V6V9"/>
<keyword evidence="2" id="KW-1185">Reference proteome</keyword>
<organism evidence="1 2">
    <name type="scientific">Dichanthelium oligosanthes</name>
    <dbReference type="NCBI Taxonomy" id="888268"/>
    <lineage>
        <taxon>Eukaryota</taxon>
        <taxon>Viridiplantae</taxon>
        <taxon>Streptophyta</taxon>
        <taxon>Embryophyta</taxon>
        <taxon>Tracheophyta</taxon>
        <taxon>Spermatophyta</taxon>
        <taxon>Magnoliopsida</taxon>
        <taxon>Liliopsida</taxon>
        <taxon>Poales</taxon>
        <taxon>Poaceae</taxon>
        <taxon>PACMAD clade</taxon>
        <taxon>Panicoideae</taxon>
        <taxon>Panicodae</taxon>
        <taxon>Paniceae</taxon>
        <taxon>Dichantheliinae</taxon>
        <taxon>Dichanthelium</taxon>
    </lineage>
</organism>
<dbReference type="EMBL" id="LWDX02049283">
    <property type="protein sequence ID" value="OEL20900.1"/>
    <property type="molecule type" value="Genomic_DNA"/>
</dbReference>
<reference evidence="1 2" key="1">
    <citation type="submission" date="2016-09" db="EMBL/GenBank/DDBJ databases">
        <title>The draft genome of Dichanthelium oligosanthes: A C3 panicoid grass species.</title>
        <authorList>
            <person name="Studer A.J."/>
            <person name="Schnable J.C."/>
            <person name="Brutnell T.P."/>
        </authorList>
    </citation>
    <scope>NUCLEOTIDE SEQUENCE [LARGE SCALE GENOMIC DNA]</scope>
    <source>
        <strain evidence="2">cv. Kellogg 1175</strain>
        <tissue evidence="1">Leaf</tissue>
    </source>
</reference>